<organism evidence="5 6">
    <name type="scientific">Mesomycoplasma hyopneumoniae</name>
    <name type="common">Mycoplasma hyopneumoniae</name>
    <dbReference type="NCBI Taxonomy" id="2099"/>
    <lineage>
        <taxon>Bacteria</taxon>
        <taxon>Bacillati</taxon>
        <taxon>Mycoplasmatota</taxon>
        <taxon>Mycoplasmoidales</taxon>
        <taxon>Metamycoplasmataceae</taxon>
        <taxon>Mesomycoplasma</taxon>
    </lineage>
</organism>
<dbReference type="InterPro" id="IPR029064">
    <property type="entry name" value="Ribosomal_eL30-like_sf"/>
</dbReference>
<dbReference type="AlphaFoldDB" id="A0ABD4SWQ2"/>
<dbReference type="CDD" id="cd18095">
    <property type="entry name" value="SpoU-like_rRNA-MTase"/>
    <property type="match status" value="1"/>
</dbReference>
<reference evidence="5 6" key="1">
    <citation type="submission" date="2019-05" db="EMBL/GenBank/DDBJ databases">
        <title>Genome sequencing and assembly of Mycoplasma hyopneumoniae strains UFV01 and UFV02.</title>
        <authorList>
            <person name="De Souza L.F."/>
            <person name="Gonzaga N.F."/>
            <person name="Santos M.R."/>
            <person name="Deeney A.S."/>
            <person name="Vidigal P.M.P."/>
            <person name="Moreira M.A.S."/>
            <person name="Fietto J.R.L."/>
            <person name="Bressan G.C."/>
            <person name="Rycroft A.N."/>
            <person name="Silva Junior A."/>
        </authorList>
    </citation>
    <scope>NUCLEOTIDE SEQUENCE [LARGE SCALE GENOMIC DNA]</scope>
    <source>
        <strain evidence="5 6">UFV01</strain>
    </source>
</reference>
<dbReference type="RefSeq" id="WP_160600882.1">
    <property type="nucleotide sequence ID" value="NZ_CP079799.1"/>
</dbReference>
<feature type="domain" description="RNA 2-O ribose methyltransferase substrate binding" evidence="4">
    <location>
        <begin position="34"/>
        <end position="100"/>
    </location>
</feature>
<dbReference type="Pfam" id="PF00588">
    <property type="entry name" value="SpoU_methylase"/>
    <property type="match status" value="1"/>
</dbReference>
<dbReference type="InterPro" id="IPR053888">
    <property type="entry name" value="MRM3-like_sub_bind"/>
</dbReference>
<evidence type="ECO:0000256" key="1">
    <source>
        <dbReference type="ARBA" id="ARBA00007228"/>
    </source>
</evidence>
<sequence length="252" mass="28744">MMKIKEITSYNNPIIKEIGKLKLKKYRNLWNKFVVEGEKDIESAINAGLVLRILTTKNNVEKYQKVNVDVVIVSQKILEKLSQHKSPSEVIAVCKSKKQRKIKDFLDSKRLVILENIQNPGNLGTIIRNCYSFGFDLVYSGVDLYNVKTISASKGAIFMANIYFLKNISDFFKFGPKQEIIISSLEKDAQNLMDFKAIPEKSYTIIFGNEGKGVSKKLNKLADKKIYIPINFESLNIASANAIFCHFFQLKK</sequence>
<evidence type="ECO:0000259" key="4">
    <source>
        <dbReference type="SMART" id="SM00967"/>
    </source>
</evidence>
<dbReference type="SUPFAM" id="SSF55315">
    <property type="entry name" value="L30e-like"/>
    <property type="match status" value="1"/>
</dbReference>
<dbReference type="SMART" id="SM00967">
    <property type="entry name" value="SpoU_sub_bind"/>
    <property type="match status" value="1"/>
</dbReference>
<evidence type="ECO:0000313" key="5">
    <source>
        <dbReference type="EMBL" id="MCI8283184.1"/>
    </source>
</evidence>
<dbReference type="EMBL" id="VBRW01000002">
    <property type="protein sequence ID" value="MCI8283184.1"/>
    <property type="molecule type" value="Genomic_DNA"/>
</dbReference>
<dbReference type="GO" id="GO:0005737">
    <property type="term" value="C:cytoplasm"/>
    <property type="evidence" value="ECO:0007669"/>
    <property type="project" value="UniProtKB-ARBA"/>
</dbReference>
<gene>
    <name evidence="5" type="ORF">FEF30_01140</name>
</gene>
<dbReference type="GO" id="GO:0008168">
    <property type="term" value="F:methyltransferase activity"/>
    <property type="evidence" value="ECO:0007669"/>
    <property type="project" value="UniProtKB-KW"/>
</dbReference>
<dbReference type="InterPro" id="IPR013123">
    <property type="entry name" value="SpoU_subst-bd"/>
</dbReference>
<evidence type="ECO:0000256" key="3">
    <source>
        <dbReference type="ARBA" id="ARBA00022679"/>
    </source>
</evidence>
<accession>A0ABD4SWQ2</accession>
<dbReference type="Gene3D" id="3.40.1280.10">
    <property type="match status" value="1"/>
</dbReference>
<comment type="similarity">
    <text evidence="1">Belongs to the class IV-like SAM-binding methyltransferase superfamily. RNA methyltransferase TrmH family.</text>
</comment>
<dbReference type="PANTHER" id="PTHR43191:SF2">
    <property type="entry name" value="RRNA METHYLTRANSFERASE 3, MITOCHONDRIAL"/>
    <property type="match status" value="1"/>
</dbReference>
<dbReference type="InterPro" id="IPR029028">
    <property type="entry name" value="Alpha/beta_knot_MTases"/>
</dbReference>
<evidence type="ECO:0000256" key="2">
    <source>
        <dbReference type="ARBA" id="ARBA00022603"/>
    </source>
</evidence>
<dbReference type="Gene3D" id="3.30.1330.30">
    <property type="match status" value="1"/>
</dbReference>
<dbReference type="Pfam" id="PF22435">
    <property type="entry name" value="MRM3-like_sub_bind"/>
    <property type="match status" value="1"/>
</dbReference>
<dbReference type="GO" id="GO:0032259">
    <property type="term" value="P:methylation"/>
    <property type="evidence" value="ECO:0007669"/>
    <property type="project" value="UniProtKB-KW"/>
</dbReference>
<keyword evidence="3" id="KW-0808">Transferase</keyword>
<protein>
    <submittedName>
        <fullName evidence="5">RNA methyltransferase</fullName>
    </submittedName>
</protein>
<dbReference type="Proteomes" id="UP001203104">
    <property type="component" value="Unassembled WGS sequence"/>
</dbReference>
<name>A0ABD4SWQ2_MESHO</name>
<comment type="caution">
    <text evidence="5">The sequence shown here is derived from an EMBL/GenBank/DDBJ whole genome shotgun (WGS) entry which is preliminary data.</text>
</comment>
<dbReference type="PANTHER" id="PTHR43191">
    <property type="entry name" value="RRNA METHYLTRANSFERASE 3"/>
    <property type="match status" value="1"/>
</dbReference>
<evidence type="ECO:0000313" key="6">
    <source>
        <dbReference type="Proteomes" id="UP001203104"/>
    </source>
</evidence>
<dbReference type="InterPro" id="IPR051259">
    <property type="entry name" value="rRNA_Methyltransferase"/>
</dbReference>
<keyword evidence="2 5" id="KW-0489">Methyltransferase</keyword>
<dbReference type="SUPFAM" id="SSF75217">
    <property type="entry name" value="alpha/beta knot"/>
    <property type="match status" value="1"/>
</dbReference>
<dbReference type="InterPro" id="IPR029026">
    <property type="entry name" value="tRNA_m1G_MTases_N"/>
</dbReference>
<dbReference type="InterPro" id="IPR001537">
    <property type="entry name" value="SpoU_MeTrfase"/>
</dbReference>
<proteinExistence type="inferred from homology"/>